<dbReference type="Pfam" id="PF02207">
    <property type="entry name" value="zf-UBR"/>
    <property type="match status" value="1"/>
</dbReference>
<feature type="compositionally biased region" description="Polar residues" evidence="5">
    <location>
        <begin position="229"/>
        <end position="243"/>
    </location>
</feature>
<keyword evidence="3" id="KW-0862">Zinc</keyword>
<gene>
    <name evidence="7" type="ORF">FGG08_005399</name>
</gene>
<dbReference type="InterPro" id="IPR047506">
    <property type="entry name" value="UBR7-like_UBR-box"/>
</dbReference>
<dbReference type="Proteomes" id="UP000698800">
    <property type="component" value="Unassembled WGS sequence"/>
</dbReference>
<protein>
    <recommendedName>
        <fullName evidence="6">UBR-type domain-containing protein</fullName>
    </recommendedName>
</protein>
<evidence type="ECO:0000256" key="4">
    <source>
        <dbReference type="PROSITE-ProRule" id="PRU00508"/>
    </source>
</evidence>
<name>A0A9P8I0E4_9PEZI</name>
<dbReference type="GO" id="GO:0061630">
    <property type="term" value="F:ubiquitin protein ligase activity"/>
    <property type="evidence" value="ECO:0007669"/>
    <property type="project" value="InterPro"/>
</dbReference>
<evidence type="ECO:0000259" key="6">
    <source>
        <dbReference type="PROSITE" id="PS51157"/>
    </source>
</evidence>
<keyword evidence="1" id="KW-0479">Metal-binding</keyword>
<dbReference type="InterPro" id="IPR003126">
    <property type="entry name" value="Znf_UBR"/>
</dbReference>
<feature type="region of interest" description="Disordered" evidence="5">
    <location>
        <begin position="425"/>
        <end position="448"/>
    </location>
</feature>
<evidence type="ECO:0000256" key="3">
    <source>
        <dbReference type="ARBA" id="ARBA00022833"/>
    </source>
</evidence>
<feature type="compositionally biased region" description="Basic and acidic residues" evidence="5">
    <location>
        <begin position="218"/>
        <end position="228"/>
    </location>
</feature>
<reference evidence="7" key="1">
    <citation type="submission" date="2021-03" db="EMBL/GenBank/DDBJ databases">
        <title>Comparative genomics and phylogenomic investigation of the class Geoglossomycetes provide insights into ecological specialization and systematics.</title>
        <authorList>
            <person name="Melie T."/>
            <person name="Pirro S."/>
            <person name="Miller A.N."/>
            <person name="Quandt A."/>
        </authorList>
    </citation>
    <scope>NUCLEOTIDE SEQUENCE</scope>
    <source>
        <strain evidence="7">GBOQ0MN5Z8</strain>
    </source>
</reference>
<dbReference type="AlphaFoldDB" id="A0A9P8I0E4"/>
<organism evidence="7 8">
    <name type="scientific">Glutinoglossum americanum</name>
    <dbReference type="NCBI Taxonomy" id="1670608"/>
    <lineage>
        <taxon>Eukaryota</taxon>
        <taxon>Fungi</taxon>
        <taxon>Dikarya</taxon>
        <taxon>Ascomycota</taxon>
        <taxon>Pezizomycotina</taxon>
        <taxon>Geoglossomycetes</taxon>
        <taxon>Geoglossales</taxon>
        <taxon>Geoglossaceae</taxon>
        <taxon>Glutinoglossum</taxon>
    </lineage>
</organism>
<comment type="caution">
    <text evidence="7">The sequence shown here is derived from an EMBL/GenBank/DDBJ whole genome shotgun (WGS) entry which is preliminary data.</text>
</comment>
<dbReference type="InterPro" id="IPR040204">
    <property type="entry name" value="UBR7"/>
</dbReference>
<proteinExistence type="predicted"/>
<evidence type="ECO:0000313" key="8">
    <source>
        <dbReference type="Proteomes" id="UP000698800"/>
    </source>
</evidence>
<feature type="compositionally biased region" description="Basic and acidic residues" evidence="5">
    <location>
        <begin position="361"/>
        <end position="370"/>
    </location>
</feature>
<feature type="compositionally biased region" description="Low complexity" evidence="5">
    <location>
        <begin position="245"/>
        <end position="254"/>
    </location>
</feature>
<sequence length="556" mass="60481">MAQVEVVDANGKGPSSQTGIASHEPQTAEEYINHQLLLEEEAREALPYAFDTCTRPLGPLRQSLFSCLTCNPPPTSSSEPYNAAGICYSCSISCHGEHTLVELFNKRKFVCDCGTTRFSLNSPCKLRIDPKTGTKGVHSETPEEGNHYDHNFRNRFCGCEIEYNAFSEKGTMFQCLGLGSVEDGGCGEDWYHPGCIVGLDRDWYEQQKASKPGGAAQDLKEGKADRTQVENTPRTQNDQNPETLANPAPNPNAAVDDSDDEETPLPPGFPEEDEFDTFICYKCIAANPWIKRYAGTEGFLPAVYKKDTAKTTSEPDNTQDKILEAANISNSATLPDRSTHQTDPSKKRKAEDDDPQTPEEPSTKKLKAEESQPALPPPCVYETLPPPPAGTLSLFLTPNFRAHLCRCPIHFPLLAPHPPLLEEEPIYEPPLSASGDGDGTSAAPSVSNSLLDRGERALGSIDRVRAIEGAMVYNRLKEKVKDFLKPFAETGKAVGAEDIKRYFEELRGDADAVKEARERAKAAAGGSEGGDGSGSGGGKREQEAEIKFPNLPASNA</sequence>
<evidence type="ECO:0000313" key="7">
    <source>
        <dbReference type="EMBL" id="KAH0537949.1"/>
    </source>
</evidence>
<evidence type="ECO:0000256" key="1">
    <source>
        <dbReference type="ARBA" id="ARBA00022723"/>
    </source>
</evidence>
<dbReference type="EMBL" id="JAGHQL010000127">
    <property type="protein sequence ID" value="KAH0537949.1"/>
    <property type="molecule type" value="Genomic_DNA"/>
</dbReference>
<keyword evidence="8" id="KW-1185">Reference proteome</keyword>
<feature type="region of interest" description="Disordered" evidence="5">
    <location>
        <begin position="514"/>
        <end position="556"/>
    </location>
</feature>
<feature type="region of interest" description="Disordered" evidence="5">
    <location>
        <begin position="1"/>
        <end position="24"/>
    </location>
</feature>
<dbReference type="PANTHER" id="PTHR13513">
    <property type="entry name" value="E3 UBIQUITIN-PROTEIN LIGASE UBR7"/>
    <property type="match status" value="1"/>
</dbReference>
<feature type="region of interest" description="Disordered" evidence="5">
    <location>
        <begin position="327"/>
        <end position="377"/>
    </location>
</feature>
<dbReference type="PANTHER" id="PTHR13513:SF9">
    <property type="entry name" value="E3 UBIQUITIN-PROTEIN LIGASE UBR7-RELATED"/>
    <property type="match status" value="1"/>
</dbReference>
<dbReference type="GO" id="GO:0008270">
    <property type="term" value="F:zinc ion binding"/>
    <property type="evidence" value="ECO:0007669"/>
    <property type="project" value="UniProtKB-KW"/>
</dbReference>
<accession>A0A9P8I0E4</accession>
<evidence type="ECO:0000256" key="5">
    <source>
        <dbReference type="SAM" id="MobiDB-lite"/>
    </source>
</evidence>
<dbReference type="GO" id="GO:0005737">
    <property type="term" value="C:cytoplasm"/>
    <property type="evidence" value="ECO:0007669"/>
    <property type="project" value="TreeGrafter"/>
</dbReference>
<dbReference type="OrthoDB" id="10262564at2759"/>
<feature type="zinc finger region" description="UBR-type" evidence="4">
    <location>
        <begin position="51"/>
        <end position="129"/>
    </location>
</feature>
<feature type="compositionally biased region" description="Basic and acidic residues" evidence="5">
    <location>
        <begin position="337"/>
        <end position="351"/>
    </location>
</feature>
<dbReference type="SMART" id="SM00396">
    <property type="entry name" value="ZnF_UBR1"/>
    <property type="match status" value="1"/>
</dbReference>
<feature type="region of interest" description="Disordered" evidence="5">
    <location>
        <begin position="207"/>
        <end position="271"/>
    </location>
</feature>
<dbReference type="PROSITE" id="PS51157">
    <property type="entry name" value="ZF_UBR"/>
    <property type="match status" value="1"/>
</dbReference>
<dbReference type="CDD" id="cd19677">
    <property type="entry name" value="UBR-box_UBR7"/>
    <property type="match status" value="1"/>
</dbReference>
<feature type="compositionally biased region" description="Gly residues" evidence="5">
    <location>
        <begin position="526"/>
        <end position="537"/>
    </location>
</feature>
<feature type="domain" description="UBR-type" evidence="6">
    <location>
        <begin position="51"/>
        <end position="129"/>
    </location>
</feature>
<keyword evidence="2" id="KW-0863">Zinc-finger</keyword>
<evidence type="ECO:0000256" key="2">
    <source>
        <dbReference type="ARBA" id="ARBA00022771"/>
    </source>
</evidence>